<evidence type="ECO:0000256" key="2">
    <source>
        <dbReference type="ARBA" id="ARBA00011738"/>
    </source>
</evidence>
<sequence length="309" mass="33825">MKLDTIIVGGGIAGLQAAVQLGRYSGHEVLVIDSGAGRSSICRNYHNILGWPEGISGEELRKIGRAQAEALGVHFKSGHITRAAKSPYGFEIFDKQGEHYEARTLLLATGLMDRYPDIPGLVPTLGRTVYVCPDCDGYEIQSRKTVMLGAGNTGADMAILLCDRPSELIYINHENTEVDEQKTAKMEQLGITHIKKSIQQIVEEDGHIEKVILDSGEEIIAERGFIAFGGNHVFSELAEQLGATLHHNRHVESDPRTKLTNVENLWIAGDLGVHAEQVAVAMGEGVMAAISIHKKLLFINKQEKQEVEN</sequence>
<reference evidence="6 7" key="1">
    <citation type="submission" date="2021-03" db="EMBL/GenBank/DDBJ databases">
        <title>Genomic Encyclopedia of Type Strains, Phase IV (KMG-IV): sequencing the most valuable type-strain genomes for metagenomic binning, comparative biology and taxonomic classification.</title>
        <authorList>
            <person name="Goeker M."/>
        </authorList>
    </citation>
    <scope>NUCLEOTIDE SEQUENCE [LARGE SCALE GENOMIC DNA]</scope>
    <source>
        <strain evidence="6 7">DSM 26806</strain>
    </source>
</reference>
<dbReference type="PRINTS" id="PR00368">
    <property type="entry name" value="FADPNR"/>
</dbReference>
<evidence type="ECO:0000256" key="4">
    <source>
        <dbReference type="ARBA" id="ARBA00023002"/>
    </source>
</evidence>
<evidence type="ECO:0000256" key="1">
    <source>
        <dbReference type="ARBA" id="ARBA00001974"/>
    </source>
</evidence>
<dbReference type="SUPFAM" id="SSF51905">
    <property type="entry name" value="FAD/NAD(P)-binding domain"/>
    <property type="match status" value="1"/>
</dbReference>
<comment type="subunit">
    <text evidence="2">Homodimer.</text>
</comment>
<keyword evidence="3" id="KW-0285">Flavoprotein</keyword>
<comment type="caution">
    <text evidence="6">The sequence shown here is derived from an EMBL/GenBank/DDBJ whole genome shotgun (WGS) entry which is preliminary data.</text>
</comment>
<organism evidence="6 7">
    <name type="scientific">Paenibacillus shirakamiensis</name>
    <dbReference type="NCBI Taxonomy" id="1265935"/>
    <lineage>
        <taxon>Bacteria</taxon>
        <taxon>Bacillati</taxon>
        <taxon>Bacillota</taxon>
        <taxon>Bacilli</taxon>
        <taxon>Bacillales</taxon>
        <taxon>Paenibacillaceae</taxon>
        <taxon>Paenibacillus</taxon>
    </lineage>
</organism>
<dbReference type="PRINTS" id="PR00469">
    <property type="entry name" value="PNDRDTASEII"/>
</dbReference>
<feature type="domain" description="FAD/NAD(P)-binding" evidence="5">
    <location>
        <begin position="4"/>
        <end position="285"/>
    </location>
</feature>
<keyword evidence="4" id="KW-0560">Oxidoreductase</keyword>
<evidence type="ECO:0000259" key="5">
    <source>
        <dbReference type="Pfam" id="PF07992"/>
    </source>
</evidence>
<proteinExistence type="predicted"/>
<dbReference type="RefSeq" id="WP_209861514.1">
    <property type="nucleotide sequence ID" value="NZ_JAGGLD010000003.1"/>
</dbReference>
<accession>A0ABS4JGT2</accession>
<evidence type="ECO:0000256" key="3">
    <source>
        <dbReference type="ARBA" id="ARBA00022630"/>
    </source>
</evidence>
<gene>
    <name evidence="6" type="ORF">J2Z69_001965</name>
</gene>
<dbReference type="PANTHER" id="PTHR48105">
    <property type="entry name" value="THIOREDOXIN REDUCTASE 1-RELATED-RELATED"/>
    <property type="match status" value="1"/>
</dbReference>
<dbReference type="Pfam" id="PF07992">
    <property type="entry name" value="Pyr_redox_2"/>
    <property type="match status" value="1"/>
</dbReference>
<dbReference type="InterPro" id="IPR023753">
    <property type="entry name" value="FAD/NAD-binding_dom"/>
</dbReference>
<dbReference type="EMBL" id="JAGGLD010000003">
    <property type="protein sequence ID" value="MBP2000922.1"/>
    <property type="molecule type" value="Genomic_DNA"/>
</dbReference>
<comment type="cofactor">
    <cofactor evidence="1">
        <name>FAD</name>
        <dbReference type="ChEBI" id="CHEBI:57692"/>
    </cofactor>
</comment>
<dbReference type="Gene3D" id="3.50.50.60">
    <property type="entry name" value="FAD/NAD(P)-binding domain"/>
    <property type="match status" value="2"/>
</dbReference>
<evidence type="ECO:0000313" key="7">
    <source>
        <dbReference type="Proteomes" id="UP001519288"/>
    </source>
</evidence>
<evidence type="ECO:0000313" key="6">
    <source>
        <dbReference type="EMBL" id="MBP2000922.1"/>
    </source>
</evidence>
<dbReference type="InterPro" id="IPR050097">
    <property type="entry name" value="Ferredoxin-NADP_redctase_2"/>
</dbReference>
<protein>
    <submittedName>
        <fullName evidence="6">Thioredoxin reductase</fullName>
    </submittedName>
</protein>
<name>A0ABS4JGT2_9BACL</name>
<keyword evidence="7" id="KW-1185">Reference proteome</keyword>
<dbReference type="InterPro" id="IPR036188">
    <property type="entry name" value="FAD/NAD-bd_sf"/>
</dbReference>
<dbReference type="Proteomes" id="UP001519288">
    <property type="component" value="Unassembled WGS sequence"/>
</dbReference>